<evidence type="ECO:0000256" key="3">
    <source>
        <dbReference type="PROSITE-ProRule" id="PRU10007"/>
    </source>
</evidence>
<gene>
    <name evidence="6" type="ORF">SAMN05444280_10247</name>
</gene>
<dbReference type="FunFam" id="3.40.605.10:FF:000007">
    <property type="entry name" value="NAD/NADP-dependent betaine aldehyde dehydrogenase"/>
    <property type="match status" value="1"/>
</dbReference>
<dbReference type="Gene3D" id="3.40.309.10">
    <property type="entry name" value="Aldehyde Dehydrogenase, Chain A, domain 2"/>
    <property type="match status" value="1"/>
</dbReference>
<reference evidence="6 7" key="1">
    <citation type="submission" date="2016-11" db="EMBL/GenBank/DDBJ databases">
        <authorList>
            <person name="Jaros S."/>
            <person name="Januszkiewicz K."/>
            <person name="Wedrychowicz H."/>
        </authorList>
    </citation>
    <scope>NUCLEOTIDE SEQUENCE [LARGE SCALE GENOMIC DNA]</scope>
    <source>
        <strain evidence="6 7">DSM 27063</strain>
    </source>
</reference>
<evidence type="ECO:0000313" key="6">
    <source>
        <dbReference type="EMBL" id="SHI42276.1"/>
    </source>
</evidence>
<evidence type="ECO:0000256" key="2">
    <source>
        <dbReference type="ARBA" id="ARBA00023002"/>
    </source>
</evidence>
<dbReference type="NCBIfam" id="NF009725">
    <property type="entry name" value="PRK13252.1"/>
    <property type="match status" value="1"/>
</dbReference>
<evidence type="ECO:0000259" key="5">
    <source>
        <dbReference type="Pfam" id="PF00171"/>
    </source>
</evidence>
<dbReference type="OrthoDB" id="9762913at2"/>
<evidence type="ECO:0000313" key="7">
    <source>
        <dbReference type="Proteomes" id="UP000184050"/>
    </source>
</evidence>
<dbReference type="AlphaFoldDB" id="A0A1M6B0N3"/>
<dbReference type="FunFam" id="3.40.309.10:FF:000012">
    <property type="entry name" value="Betaine aldehyde dehydrogenase"/>
    <property type="match status" value="1"/>
</dbReference>
<dbReference type="Pfam" id="PF00171">
    <property type="entry name" value="Aldedh"/>
    <property type="match status" value="1"/>
</dbReference>
<dbReference type="InterPro" id="IPR029510">
    <property type="entry name" value="Ald_DH_CS_GLU"/>
</dbReference>
<comment type="similarity">
    <text evidence="1 4">Belongs to the aldehyde dehydrogenase family.</text>
</comment>
<dbReference type="InterPro" id="IPR016163">
    <property type="entry name" value="Ald_DH_C"/>
</dbReference>
<dbReference type="InterPro" id="IPR016162">
    <property type="entry name" value="Ald_DH_N"/>
</dbReference>
<name>A0A1M6B0N3_9BACT</name>
<dbReference type="InterPro" id="IPR015590">
    <property type="entry name" value="Aldehyde_DH_dom"/>
</dbReference>
<accession>A0A1M6B0N3</accession>
<sequence>MSKHVNHLFYNGKRQKATSGRTFSNINPATNREINKIQVASERDVENAIESAKKGFEVWSKMSGTERGRILKKAADLLRERNDELAAIEVTDTGKPISEAIEVDVVTGADAIEYYAGIAPSIHGEHYDLGGAFSYTRREPLGVVAGIGAWNYPIQIACWKSAPALATGNVMIFKPAELTPLTAVYLAEIYKEAGIPDGVFNVVQGDAEVGKMLTAHPDIRKISLTGEVETGKKVMAASADTLKHVTLELGGKSPLIICEDADLDEAVQGAMMANFYTQGEICSNGTRVYVAETIKDKFLEKLKAKTRKMIIGDPSEMETQVGALISKAHYEKVMGYIEIGRQEGAKLHLGGNRFQQHKNTELNDGFFVEPTIFETDNENARIVKEEIFGPVMTVLPFKTEEEAIEKANNTIYGLAAGVFTNDLQRAHRMVNQLEAGMVWVNNYNVNPVEVPFGPYKQSGMGKENGLETIGAYTQLKTVYIEMNKIDSPYR</sequence>
<evidence type="ECO:0000256" key="1">
    <source>
        <dbReference type="ARBA" id="ARBA00009986"/>
    </source>
</evidence>
<organism evidence="6 7">
    <name type="scientific">Tangfeifania diversioriginum</name>
    <dbReference type="NCBI Taxonomy" id="1168035"/>
    <lineage>
        <taxon>Bacteria</taxon>
        <taxon>Pseudomonadati</taxon>
        <taxon>Bacteroidota</taxon>
        <taxon>Bacteroidia</taxon>
        <taxon>Marinilabiliales</taxon>
        <taxon>Prolixibacteraceae</taxon>
        <taxon>Tangfeifania</taxon>
    </lineage>
</organism>
<dbReference type="Gene3D" id="3.40.605.10">
    <property type="entry name" value="Aldehyde Dehydrogenase, Chain A, domain 1"/>
    <property type="match status" value="1"/>
</dbReference>
<dbReference type="GO" id="GO:0016620">
    <property type="term" value="F:oxidoreductase activity, acting on the aldehyde or oxo group of donors, NAD or NADP as acceptor"/>
    <property type="evidence" value="ECO:0007669"/>
    <property type="project" value="InterPro"/>
</dbReference>
<dbReference type="SUPFAM" id="SSF53720">
    <property type="entry name" value="ALDH-like"/>
    <property type="match status" value="1"/>
</dbReference>
<dbReference type="Proteomes" id="UP000184050">
    <property type="component" value="Unassembled WGS sequence"/>
</dbReference>
<dbReference type="RefSeq" id="WP_073164503.1">
    <property type="nucleotide sequence ID" value="NZ_FQZE01000002.1"/>
</dbReference>
<keyword evidence="7" id="KW-1185">Reference proteome</keyword>
<dbReference type="PANTHER" id="PTHR11699">
    <property type="entry name" value="ALDEHYDE DEHYDROGENASE-RELATED"/>
    <property type="match status" value="1"/>
</dbReference>
<feature type="domain" description="Aldehyde dehydrogenase" evidence="5">
    <location>
        <begin position="18"/>
        <end position="478"/>
    </location>
</feature>
<proteinExistence type="inferred from homology"/>
<dbReference type="CDD" id="cd07090">
    <property type="entry name" value="ALDH_F9_TMBADH"/>
    <property type="match status" value="1"/>
</dbReference>
<feature type="active site" evidence="3">
    <location>
        <position position="248"/>
    </location>
</feature>
<dbReference type="InterPro" id="IPR016160">
    <property type="entry name" value="Ald_DH_CS_CYS"/>
</dbReference>
<protein>
    <submittedName>
        <fullName evidence="6">Betaine aldehyde dehydrogenase</fullName>
    </submittedName>
</protein>
<dbReference type="EMBL" id="FQZE01000002">
    <property type="protein sequence ID" value="SHI42276.1"/>
    <property type="molecule type" value="Genomic_DNA"/>
</dbReference>
<dbReference type="STRING" id="1168035.SAMN05444280_10247"/>
<keyword evidence="2 4" id="KW-0560">Oxidoreductase</keyword>
<dbReference type="PROSITE" id="PS00687">
    <property type="entry name" value="ALDEHYDE_DEHYDR_GLU"/>
    <property type="match status" value="1"/>
</dbReference>
<dbReference type="InterPro" id="IPR016161">
    <property type="entry name" value="Ald_DH/histidinol_DH"/>
</dbReference>
<dbReference type="PROSITE" id="PS00070">
    <property type="entry name" value="ALDEHYDE_DEHYDR_CYS"/>
    <property type="match status" value="1"/>
</dbReference>
<evidence type="ECO:0000256" key="4">
    <source>
        <dbReference type="RuleBase" id="RU003345"/>
    </source>
</evidence>